<feature type="compositionally biased region" description="Low complexity" evidence="1">
    <location>
        <begin position="1"/>
        <end position="15"/>
    </location>
</feature>
<accession>A0A4Y9ZIF5</accession>
<proteinExistence type="predicted"/>
<keyword evidence="3" id="KW-1185">Reference proteome</keyword>
<dbReference type="EMBL" id="SFCI01002781">
    <property type="protein sequence ID" value="TFY73518.1"/>
    <property type="molecule type" value="Genomic_DNA"/>
</dbReference>
<evidence type="ECO:0000256" key="1">
    <source>
        <dbReference type="SAM" id="MobiDB-lite"/>
    </source>
</evidence>
<dbReference type="Proteomes" id="UP000298061">
    <property type="component" value="Unassembled WGS sequence"/>
</dbReference>
<dbReference type="OrthoDB" id="3256444at2759"/>
<gene>
    <name evidence="2" type="ORF">EWM64_g10494</name>
</gene>
<reference evidence="2 3" key="1">
    <citation type="submission" date="2019-02" db="EMBL/GenBank/DDBJ databases">
        <title>Genome sequencing of the rare red list fungi Hericium alpestre (H. flagellum).</title>
        <authorList>
            <person name="Buettner E."/>
            <person name="Kellner H."/>
        </authorList>
    </citation>
    <scope>NUCLEOTIDE SEQUENCE [LARGE SCALE GENOMIC DNA]</scope>
    <source>
        <strain evidence="2 3">DSM 108284</strain>
    </source>
</reference>
<organism evidence="2 3">
    <name type="scientific">Hericium alpestre</name>
    <dbReference type="NCBI Taxonomy" id="135208"/>
    <lineage>
        <taxon>Eukaryota</taxon>
        <taxon>Fungi</taxon>
        <taxon>Dikarya</taxon>
        <taxon>Basidiomycota</taxon>
        <taxon>Agaricomycotina</taxon>
        <taxon>Agaricomycetes</taxon>
        <taxon>Russulales</taxon>
        <taxon>Hericiaceae</taxon>
        <taxon>Hericium</taxon>
    </lineage>
</organism>
<feature type="compositionally biased region" description="Polar residues" evidence="1">
    <location>
        <begin position="218"/>
        <end position="230"/>
    </location>
</feature>
<feature type="region of interest" description="Disordered" evidence="1">
    <location>
        <begin position="215"/>
        <end position="242"/>
    </location>
</feature>
<dbReference type="AlphaFoldDB" id="A0A4Y9ZIF5"/>
<evidence type="ECO:0000313" key="3">
    <source>
        <dbReference type="Proteomes" id="UP000298061"/>
    </source>
</evidence>
<evidence type="ECO:0000313" key="2">
    <source>
        <dbReference type="EMBL" id="TFY73518.1"/>
    </source>
</evidence>
<comment type="caution">
    <text evidence="2">The sequence shown here is derived from an EMBL/GenBank/DDBJ whole genome shotgun (WGS) entry which is preliminary data.</text>
</comment>
<feature type="compositionally biased region" description="Low complexity" evidence="1">
    <location>
        <begin position="98"/>
        <end position="110"/>
    </location>
</feature>
<feature type="compositionally biased region" description="Basic and acidic residues" evidence="1">
    <location>
        <begin position="75"/>
        <end position="88"/>
    </location>
</feature>
<feature type="region of interest" description="Disordered" evidence="1">
    <location>
        <begin position="1"/>
        <end position="20"/>
    </location>
</feature>
<sequence>MSSISTSASNIANSNGTEAVASGKHAIVASQKLIQNIKDGKTHRGANGISGARDIEVVQPKRKAAAMEEVEDESEKSACEDGNGKGDSDASGDVGTDAASNAAESSKAAATKLNRAQARKLQRDLKKAAKGGTKAKVSRQKKSAQEESTVDELDPAGMLKDLAHIIEVSDNSDADKPKKLPASADVAIFLTMPMIGAMVRENPESYMTAEFAKDTQARRSAQASTTVQSSLDDHAKPIERPAPYSDEIFKRAAIEWLVASDQ</sequence>
<protein>
    <submittedName>
        <fullName evidence="2">Uncharacterized protein</fullName>
    </submittedName>
</protein>
<feature type="non-terminal residue" evidence="2">
    <location>
        <position position="262"/>
    </location>
</feature>
<feature type="region of interest" description="Disordered" evidence="1">
    <location>
        <begin position="37"/>
        <end position="156"/>
    </location>
</feature>
<name>A0A4Y9ZIF5_9AGAM</name>